<dbReference type="PANTHER" id="PTHR10742:SF410">
    <property type="entry name" value="LYSINE-SPECIFIC HISTONE DEMETHYLASE 2"/>
    <property type="match status" value="1"/>
</dbReference>
<dbReference type="PANTHER" id="PTHR10742">
    <property type="entry name" value="FLAVIN MONOAMINE OXIDASE"/>
    <property type="match status" value="1"/>
</dbReference>
<proteinExistence type="predicted"/>
<dbReference type="Proteomes" id="UP000683360">
    <property type="component" value="Unassembled WGS sequence"/>
</dbReference>
<comment type="caution">
    <text evidence="3">The sequence shown here is derived from an EMBL/GenBank/DDBJ whole genome shotgun (WGS) entry which is preliminary data.</text>
</comment>
<evidence type="ECO:0000313" key="4">
    <source>
        <dbReference type="Proteomes" id="UP000683360"/>
    </source>
</evidence>
<dbReference type="InterPro" id="IPR050281">
    <property type="entry name" value="Flavin_monoamine_oxidase"/>
</dbReference>
<protein>
    <recommendedName>
        <fullName evidence="2">Amine oxidase domain-containing protein</fullName>
    </recommendedName>
</protein>
<dbReference type="InterPro" id="IPR036188">
    <property type="entry name" value="FAD/NAD-bd_sf"/>
</dbReference>
<dbReference type="OrthoDB" id="5977782at2759"/>
<gene>
    <name evidence="3" type="ORF">MEDL_68784</name>
</gene>
<dbReference type="EMBL" id="CAJPWZ010003330">
    <property type="protein sequence ID" value="CAG2257562.1"/>
    <property type="molecule type" value="Genomic_DNA"/>
</dbReference>
<keyword evidence="1" id="KW-0732">Signal</keyword>
<name>A0A8S3VID0_MYTED</name>
<feature type="chain" id="PRO_5035776389" description="Amine oxidase domain-containing protein" evidence="1">
    <location>
        <begin position="31"/>
        <end position="462"/>
    </location>
</feature>
<keyword evidence="4" id="KW-1185">Reference proteome</keyword>
<organism evidence="3 4">
    <name type="scientific">Mytilus edulis</name>
    <name type="common">Blue mussel</name>
    <dbReference type="NCBI Taxonomy" id="6550"/>
    <lineage>
        <taxon>Eukaryota</taxon>
        <taxon>Metazoa</taxon>
        <taxon>Spiralia</taxon>
        <taxon>Lophotrochozoa</taxon>
        <taxon>Mollusca</taxon>
        <taxon>Bivalvia</taxon>
        <taxon>Autobranchia</taxon>
        <taxon>Pteriomorphia</taxon>
        <taxon>Mytilida</taxon>
        <taxon>Mytiloidea</taxon>
        <taxon>Mytilidae</taxon>
        <taxon>Mytilinae</taxon>
        <taxon>Mytilus</taxon>
    </lineage>
</organism>
<evidence type="ECO:0000259" key="2">
    <source>
        <dbReference type="Pfam" id="PF01593"/>
    </source>
</evidence>
<dbReference type="InterPro" id="IPR002937">
    <property type="entry name" value="Amino_oxidase"/>
</dbReference>
<sequence length="462" mass="52899">MSQQRRKIISVVVVLEYLIAFLLTLEPAASQGDDDAINPTRSEPQCDDIAIIGAGIAGTYAAWRLRHQNKRISIYEFSDRVGGRMFTVQFPNTPDINVELGAMRFYREAHALLYETIQQLGLPIKRFDLGSGPSPDTIVNVRGVHLRYSELGGNKTPYRLQPNEQKTVSQLNWELFRNNTDVLTTNVPEAAKKFYVKDRSGVYMYKQSVKSLFHKYLSAEAQNYIRETDGFSSLLNEVSASMAVQTSPPSNSSDEVLTVATGMASVPIKLLKEFLRASIRHSLKLNHDLQAIRKRQDGYYSLFFQPTITRSSTTWAPKPETFTMECAKKVILATNRFSLEKLDWEGLQQPRIREYLTKAVKDIPAAKLYFSYDYPWWRKSPVYSDYIISDSPLRQTYDFGTSKSNPQKSVLQAMYTDSDIPYWDELFTRGYVNEPHGHFVLMGKEFEQVAHKYLADIYKNTC</sequence>
<feature type="signal peptide" evidence="1">
    <location>
        <begin position="1"/>
        <end position="30"/>
    </location>
</feature>
<dbReference type="Gene3D" id="3.50.50.60">
    <property type="entry name" value="FAD/NAD(P)-binding domain"/>
    <property type="match status" value="1"/>
</dbReference>
<evidence type="ECO:0000256" key="1">
    <source>
        <dbReference type="SAM" id="SignalP"/>
    </source>
</evidence>
<dbReference type="AlphaFoldDB" id="A0A8S3VID0"/>
<dbReference type="Pfam" id="PF01593">
    <property type="entry name" value="Amino_oxidase"/>
    <property type="match status" value="1"/>
</dbReference>
<feature type="domain" description="Amine oxidase" evidence="2">
    <location>
        <begin position="56"/>
        <end position="424"/>
    </location>
</feature>
<reference evidence="3" key="1">
    <citation type="submission" date="2021-03" db="EMBL/GenBank/DDBJ databases">
        <authorList>
            <person name="Bekaert M."/>
        </authorList>
    </citation>
    <scope>NUCLEOTIDE SEQUENCE</scope>
</reference>
<evidence type="ECO:0000313" key="3">
    <source>
        <dbReference type="EMBL" id="CAG2257562.1"/>
    </source>
</evidence>
<dbReference type="GO" id="GO:0016491">
    <property type="term" value="F:oxidoreductase activity"/>
    <property type="evidence" value="ECO:0007669"/>
    <property type="project" value="InterPro"/>
</dbReference>
<dbReference type="SUPFAM" id="SSF51905">
    <property type="entry name" value="FAD/NAD(P)-binding domain"/>
    <property type="match status" value="1"/>
</dbReference>
<accession>A0A8S3VID0</accession>